<dbReference type="Gene3D" id="3.30.497.10">
    <property type="entry name" value="Antithrombin, subunit I, domain 2"/>
    <property type="match status" value="1"/>
</dbReference>
<accession>A0A3P6E3J9</accession>
<dbReference type="AlphaFoldDB" id="A0A3P6E3J9"/>
<dbReference type="PANTHER" id="PTHR11461">
    <property type="entry name" value="SERINE PROTEASE INHIBITOR, SERPIN"/>
    <property type="match status" value="1"/>
</dbReference>
<dbReference type="GO" id="GO:0005615">
    <property type="term" value="C:extracellular space"/>
    <property type="evidence" value="ECO:0007669"/>
    <property type="project" value="InterPro"/>
</dbReference>
<feature type="region of interest" description="Disordered" evidence="2">
    <location>
        <begin position="205"/>
        <end position="225"/>
    </location>
</feature>
<comment type="similarity">
    <text evidence="1">Belongs to the serpin family.</text>
</comment>
<dbReference type="InterPro" id="IPR000215">
    <property type="entry name" value="Serpin_fam"/>
</dbReference>
<evidence type="ECO:0000313" key="4">
    <source>
        <dbReference type="EMBL" id="VDD33928.1"/>
    </source>
</evidence>
<protein>
    <recommendedName>
        <fullName evidence="3">Serpin domain-containing protein</fullName>
    </recommendedName>
</protein>
<evidence type="ECO:0000259" key="3">
    <source>
        <dbReference type="Pfam" id="PF00079"/>
    </source>
</evidence>
<feature type="compositionally biased region" description="Polar residues" evidence="2">
    <location>
        <begin position="10"/>
        <end position="20"/>
    </location>
</feature>
<dbReference type="SUPFAM" id="SSF56574">
    <property type="entry name" value="Serpins"/>
    <property type="match status" value="1"/>
</dbReference>
<proteinExistence type="inferred from homology"/>
<dbReference type="GO" id="GO:0004867">
    <property type="term" value="F:serine-type endopeptidase inhibitor activity"/>
    <property type="evidence" value="ECO:0007669"/>
    <property type="project" value="InterPro"/>
</dbReference>
<evidence type="ECO:0000256" key="1">
    <source>
        <dbReference type="ARBA" id="ARBA00009500"/>
    </source>
</evidence>
<organism evidence="4">
    <name type="scientific">Brassica oleracea</name>
    <name type="common">Wild cabbage</name>
    <dbReference type="NCBI Taxonomy" id="3712"/>
    <lineage>
        <taxon>Eukaryota</taxon>
        <taxon>Viridiplantae</taxon>
        <taxon>Streptophyta</taxon>
        <taxon>Embryophyta</taxon>
        <taxon>Tracheophyta</taxon>
        <taxon>Spermatophyta</taxon>
        <taxon>Magnoliopsida</taxon>
        <taxon>eudicotyledons</taxon>
        <taxon>Gunneridae</taxon>
        <taxon>Pentapetalae</taxon>
        <taxon>rosids</taxon>
        <taxon>malvids</taxon>
        <taxon>Brassicales</taxon>
        <taxon>Brassicaceae</taxon>
        <taxon>Brassiceae</taxon>
        <taxon>Brassica</taxon>
    </lineage>
</organism>
<dbReference type="PANTHER" id="PTHR11461:SF324">
    <property type="entry name" value="SERPIN DOMAIN-CONTAINING PROTEIN"/>
    <property type="match status" value="1"/>
</dbReference>
<reference evidence="4" key="1">
    <citation type="submission" date="2018-11" db="EMBL/GenBank/DDBJ databases">
        <authorList>
            <consortium name="Genoscope - CEA"/>
            <person name="William W."/>
        </authorList>
    </citation>
    <scope>NUCLEOTIDE SEQUENCE</scope>
</reference>
<dbReference type="EMBL" id="LR031875">
    <property type="protein sequence ID" value="VDD33928.1"/>
    <property type="molecule type" value="Genomic_DNA"/>
</dbReference>
<evidence type="ECO:0000256" key="2">
    <source>
        <dbReference type="SAM" id="MobiDB-lite"/>
    </source>
</evidence>
<dbReference type="Pfam" id="PF00079">
    <property type="entry name" value="Serpin"/>
    <property type="match status" value="1"/>
</dbReference>
<feature type="region of interest" description="Disordered" evidence="2">
    <location>
        <begin position="1"/>
        <end position="22"/>
    </location>
</feature>
<dbReference type="InterPro" id="IPR042178">
    <property type="entry name" value="Serpin_sf_1"/>
</dbReference>
<feature type="domain" description="Serpin" evidence="3">
    <location>
        <begin position="44"/>
        <end position="197"/>
    </location>
</feature>
<dbReference type="InterPro" id="IPR023796">
    <property type="entry name" value="Serpin_dom"/>
</dbReference>
<sequence>MDPKEKRQKLSTPELESQSLSKKDVAITSPSLDSKVDVGEAMKKQNDVAMFLAEKVISALATNSNFVFSPASISAVLTMVAVTSEEETLRSFIFSILRSSSIDELNAVFHEVANTVLVDGSESGGPKISAVNGVWMEQSLSVSPSKKDVFQNFFEAAFAQVDFRFKSEQVRMEVNEWASRHTNALIQNMLPHRSVRTSNLEVTPTGFMETQSTSKEPGKTNSPSL</sequence>
<dbReference type="InterPro" id="IPR036186">
    <property type="entry name" value="Serpin_sf"/>
</dbReference>
<gene>
    <name evidence="4" type="ORF">BOLC9T59251H</name>
</gene>
<name>A0A3P6E3J9_BRAOL</name>